<evidence type="ECO:0000256" key="1">
    <source>
        <dbReference type="SAM" id="MobiDB-lite"/>
    </source>
</evidence>
<dbReference type="Pfam" id="PF00179">
    <property type="entry name" value="UQ_con"/>
    <property type="match status" value="1"/>
</dbReference>
<dbReference type="Gramene" id="mRNA:HanXRQr2_Chr04g0142571">
    <property type="protein sequence ID" value="mRNA:HanXRQr2_Chr04g0142571"/>
    <property type="gene ID" value="HanXRQr2_Chr04g0142571"/>
</dbReference>
<dbReference type="Gene3D" id="3.10.110.10">
    <property type="entry name" value="Ubiquitin Conjugating Enzyme"/>
    <property type="match status" value="1"/>
</dbReference>
<organism evidence="3 4">
    <name type="scientific">Helianthus annuus</name>
    <name type="common">Common sunflower</name>
    <dbReference type="NCBI Taxonomy" id="4232"/>
    <lineage>
        <taxon>Eukaryota</taxon>
        <taxon>Viridiplantae</taxon>
        <taxon>Streptophyta</taxon>
        <taxon>Embryophyta</taxon>
        <taxon>Tracheophyta</taxon>
        <taxon>Spermatophyta</taxon>
        <taxon>Magnoliopsida</taxon>
        <taxon>eudicotyledons</taxon>
        <taxon>Gunneridae</taxon>
        <taxon>Pentapetalae</taxon>
        <taxon>asterids</taxon>
        <taxon>campanulids</taxon>
        <taxon>Asterales</taxon>
        <taxon>Asteraceae</taxon>
        <taxon>Asteroideae</taxon>
        <taxon>Heliantheae alliance</taxon>
        <taxon>Heliantheae</taxon>
        <taxon>Helianthus</taxon>
    </lineage>
</organism>
<dbReference type="InterPro" id="IPR000608">
    <property type="entry name" value="UBC"/>
</dbReference>
<proteinExistence type="predicted"/>
<feature type="compositionally biased region" description="Polar residues" evidence="1">
    <location>
        <begin position="1"/>
        <end position="12"/>
    </location>
</feature>
<dbReference type="InterPro" id="IPR050113">
    <property type="entry name" value="Ub_conjugating_enzyme"/>
</dbReference>
<evidence type="ECO:0000313" key="3">
    <source>
        <dbReference type="EMBL" id="KAF5808188.1"/>
    </source>
</evidence>
<protein>
    <submittedName>
        <fullName evidence="3">Ubiquitin-conjugating enzyme E2, ubiquitin-conjugating enzyme/RWD</fullName>
    </submittedName>
</protein>
<reference evidence="3" key="2">
    <citation type="submission" date="2020-06" db="EMBL/GenBank/DDBJ databases">
        <title>Helianthus annuus Genome sequencing and assembly Release 2.</title>
        <authorList>
            <person name="Gouzy J."/>
            <person name="Langlade N."/>
            <person name="Munos S."/>
        </authorList>
    </citation>
    <scope>NUCLEOTIDE SEQUENCE</scope>
    <source>
        <tissue evidence="3">Leaves</tissue>
    </source>
</reference>
<accession>A0A9K3J4B0</accession>
<feature type="domain" description="UBC core" evidence="2">
    <location>
        <begin position="27"/>
        <end position="98"/>
    </location>
</feature>
<sequence length="98" mass="10818">MNCSRCSMNSGSLTGGRSWPSRTSLTSSGKRIQKEMSELNTDPPVDCSAGPKGDNLYHWLATLFGPQGTPYEGGIYFLDITFPANYPYKPPKVFPFFT</sequence>
<feature type="region of interest" description="Disordered" evidence="1">
    <location>
        <begin position="1"/>
        <end position="45"/>
    </location>
</feature>
<evidence type="ECO:0000313" key="4">
    <source>
        <dbReference type="Proteomes" id="UP000215914"/>
    </source>
</evidence>
<evidence type="ECO:0000259" key="2">
    <source>
        <dbReference type="PROSITE" id="PS50127"/>
    </source>
</evidence>
<comment type="caution">
    <text evidence="3">The sequence shown here is derived from an EMBL/GenBank/DDBJ whole genome shotgun (WGS) entry which is preliminary data.</text>
</comment>
<dbReference type="Proteomes" id="UP000215914">
    <property type="component" value="Unassembled WGS sequence"/>
</dbReference>
<dbReference type="InterPro" id="IPR016135">
    <property type="entry name" value="UBQ-conjugating_enzyme/RWD"/>
</dbReference>
<name>A0A9K3J4B0_HELAN</name>
<reference evidence="3" key="1">
    <citation type="journal article" date="2017" name="Nature">
        <title>The sunflower genome provides insights into oil metabolism, flowering and Asterid evolution.</title>
        <authorList>
            <person name="Badouin H."/>
            <person name="Gouzy J."/>
            <person name="Grassa C.J."/>
            <person name="Murat F."/>
            <person name="Staton S.E."/>
            <person name="Cottret L."/>
            <person name="Lelandais-Briere C."/>
            <person name="Owens G.L."/>
            <person name="Carrere S."/>
            <person name="Mayjonade B."/>
            <person name="Legrand L."/>
            <person name="Gill N."/>
            <person name="Kane N.C."/>
            <person name="Bowers J.E."/>
            <person name="Hubner S."/>
            <person name="Bellec A."/>
            <person name="Berard A."/>
            <person name="Berges H."/>
            <person name="Blanchet N."/>
            <person name="Boniface M.C."/>
            <person name="Brunel D."/>
            <person name="Catrice O."/>
            <person name="Chaidir N."/>
            <person name="Claudel C."/>
            <person name="Donnadieu C."/>
            <person name="Faraut T."/>
            <person name="Fievet G."/>
            <person name="Helmstetter N."/>
            <person name="King M."/>
            <person name="Knapp S.J."/>
            <person name="Lai Z."/>
            <person name="Le Paslier M.C."/>
            <person name="Lippi Y."/>
            <person name="Lorenzon L."/>
            <person name="Mandel J.R."/>
            <person name="Marage G."/>
            <person name="Marchand G."/>
            <person name="Marquand E."/>
            <person name="Bret-Mestries E."/>
            <person name="Morien E."/>
            <person name="Nambeesan S."/>
            <person name="Nguyen T."/>
            <person name="Pegot-Espagnet P."/>
            <person name="Pouilly N."/>
            <person name="Raftis F."/>
            <person name="Sallet E."/>
            <person name="Schiex T."/>
            <person name="Thomas J."/>
            <person name="Vandecasteele C."/>
            <person name="Vares D."/>
            <person name="Vear F."/>
            <person name="Vautrin S."/>
            <person name="Crespi M."/>
            <person name="Mangin B."/>
            <person name="Burke J.M."/>
            <person name="Salse J."/>
            <person name="Munos S."/>
            <person name="Vincourt P."/>
            <person name="Rieseberg L.H."/>
            <person name="Langlade N.B."/>
        </authorList>
    </citation>
    <scope>NUCLEOTIDE SEQUENCE</scope>
    <source>
        <tissue evidence="3">Leaves</tissue>
    </source>
</reference>
<gene>
    <name evidence="3" type="ORF">HanXRQr2_Chr04g0142571</name>
</gene>
<keyword evidence="4" id="KW-1185">Reference proteome</keyword>
<feature type="compositionally biased region" description="Polar residues" evidence="1">
    <location>
        <begin position="20"/>
        <end position="30"/>
    </location>
</feature>
<dbReference type="PROSITE" id="PS50127">
    <property type="entry name" value="UBC_2"/>
    <property type="match status" value="1"/>
</dbReference>
<dbReference type="EMBL" id="MNCJ02000319">
    <property type="protein sequence ID" value="KAF5808188.1"/>
    <property type="molecule type" value="Genomic_DNA"/>
</dbReference>
<dbReference type="SUPFAM" id="SSF54495">
    <property type="entry name" value="UBC-like"/>
    <property type="match status" value="1"/>
</dbReference>
<dbReference type="AlphaFoldDB" id="A0A9K3J4B0"/>
<dbReference type="PANTHER" id="PTHR24067">
    <property type="entry name" value="UBIQUITIN-CONJUGATING ENZYME E2"/>
    <property type="match status" value="1"/>
</dbReference>